<dbReference type="SUPFAM" id="SSF50182">
    <property type="entry name" value="Sm-like ribonucleoproteins"/>
    <property type="match status" value="1"/>
</dbReference>
<sequence>MTDKIVFPRLCRQARLFPAITLLLAALLAAMPAAAQQTAPAPATATGETAGLNAQDLNGLADRLQNPDERQKLVETLRALAAARDSADGKTADGKPAPPQAADTDPGSAIVDGVMAQMRRAGSTLAAASALFSDLPALTDWVQRQFANPQRRAAWADVLLKLGAAILVAAALQALAFAMLRRPLATLGAQPGGSLWFNLLLLVLRAVVALIPTAVFAGAAYGILGLLAPGPLTRDLAQYIVLAFVAVRGVQIVGQALLSPDDGHGNAALRLARVSDETAAYTYLWLSRLAVLGFFGHALVRIAGRVHVPPDGVDAIARLVAFLFAAMVTVLVLQNRRAVAEHIRGHGHHETPRGNAMRLLRQRAADIWHVLALLYIGATYAIWAFEVAGGFRLILRGTLLTIAILVVTRLLLAASDRGFRRLFAVGAETRLRFPGLEARANRYLPVLLGTIRVVLYGVAAFAVLQAWGIDTLVWLGSDAGRAVVARLTTIVLVLLLTLVLWEAIGTGIEYYLTQPGADGTPTPRSGRVRTLLPLLRRTVTVVLGLISGLIILSELGINIAPLLAGAGVIGLAIGFGAQTLVKDVITGAFILMEDTISVGDVVDLGGNAGVVEDISIRIIRLRDLNGTVHVIPFSEVTRVQNMTRGFSYAVIDAGVAYRENVDEVIAVLQALGETMRQEPDWAARILEPLEVLGLDQLADSAVIVRVRFKTVAGGQWAVKREFQRRMKARFDELGIEIPFPHQTIYFGVDKQGKAPPVFVTQDRPAAEAPPASLPKAPPPVSDAHEMDAPDDADGADAKS</sequence>
<dbReference type="InterPro" id="IPR010920">
    <property type="entry name" value="LSM_dom_sf"/>
</dbReference>
<dbReference type="Proteomes" id="UP001595711">
    <property type="component" value="Unassembled WGS sequence"/>
</dbReference>
<dbReference type="Pfam" id="PF21082">
    <property type="entry name" value="MS_channel_3rd"/>
    <property type="match status" value="1"/>
</dbReference>
<dbReference type="InterPro" id="IPR023408">
    <property type="entry name" value="MscS_beta-dom_sf"/>
</dbReference>
<comment type="subcellular location">
    <subcellularLocation>
        <location evidence="1">Cell membrane</location>
        <topology evidence="1">Multi-pass membrane protein</topology>
    </subcellularLocation>
</comment>
<keyword evidence="5 8" id="KW-1133">Transmembrane helix</keyword>
<dbReference type="PANTHER" id="PTHR30460:SF0">
    <property type="entry name" value="MODERATE CONDUCTANCE MECHANOSENSITIVE CHANNEL YBIO"/>
    <property type="match status" value="1"/>
</dbReference>
<keyword evidence="9" id="KW-0732">Signal</keyword>
<feature type="transmembrane region" description="Helical" evidence="8">
    <location>
        <begin position="391"/>
        <end position="412"/>
    </location>
</feature>
<feature type="transmembrane region" description="Helical" evidence="8">
    <location>
        <begin position="559"/>
        <end position="581"/>
    </location>
</feature>
<evidence type="ECO:0000256" key="5">
    <source>
        <dbReference type="ARBA" id="ARBA00022989"/>
    </source>
</evidence>
<dbReference type="Gene3D" id="2.30.30.60">
    <property type="match status" value="1"/>
</dbReference>
<evidence type="ECO:0000259" key="13">
    <source>
        <dbReference type="Pfam" id="PF25392"/>
    </source>
</evidence>
<dbReference type="InterPro" id="IPR049142">
    <property type="entry name" value="MS_channel_1st"/>
</dbReference>
<feature type="transmembrane region" description="Helical" evidence="8">
    <location>
        <begin position="315"/>
        <end position="333"/>
    </location>
</feature>
<dbReference type="SUPFAM" id="SSF82861">
    <property type="entry name" value="Mechanosensitive channel protein MscS (YggB), transmembrane region"/>
    <property type="match status" value="1"/>
</dbReference>
<feature type="transmembrane region" description="Helical" evidence="8">
    <location>
        <begin position="479"/>
        <end position="501"/>
    </location>
</feature>
<reference evidence="15" key="1">
    <citation type="journal article" date="2019" name="Int. J. Syst. Evol. Microbiol.">
        <title>The Global Catalogue of Microorganisms (GCM) 10K type strain sequencing project: providing services to taxonomists for standard genome sequencing and annotation.</title>
        <authorList>
            <consortium name="The Broad Institute Genomics Platform"/>
            <consortium name="The Broad Institute Genome Sequencing Center for Infectious Disease"/>
            <person name="Wu L."/>
            <person name="Ma J."/>
        </authorList>
    </citation>
    <scope>NUCLEOTIDE SEQUENCE [LARGE SCALE GENOMIC DNA]</scope>
    <source>
        <strain evidence="15">KCTC 42182</strain>
    </source>
</reference>
<feature type="transmembrane region" description="Helical" evidence="8">
    <location>
        <begin position="236"/>
        <end position="258"/>
    </location>
</feature>
<dbReference type="PANTHER" id="PTHR30460">
    <property type="entry name" value="MODERATE CONDUCTANCE MECHANOSENSITIVE CHANNEL YBIO"/>
    <property type="match status" value="1"/>
</dbReference>
<dbReference type="InterPro" id="IPR011066">
    <property type="entry name" value="MscS_channel_C_sf"/>
</dbReference>
<dbReference type="Pfam" id="PF25392">
    <property type="entry name" value="MS_channel_TM1"/>
    <property type="match status" value="1"/>
</dbReference>
<feature type="domain" description="Mechanosensitive ion channel MscS" evidence="10">
    <location>
        <begin position="579"/>
        <end position="644"/>
    </location>
</feature>
<dbReference type="RefSeq" id="WP_379721949.1">
    <property type="nucleotide sequence ID" value="NZ_JBHRYJ010000001.1"/>
</dbReference>
<evidence type="ECO:0000256" key="2">
    <source>
        <dbReference type="ARBA" id="ARBA00008017"/>
    </source>
</evidence>
<dbReference type="Gene3D" id="3.30.70.100">
    <property type="match status" value="1"/>
</dbReference>
<dbReference type="Pfam" id="PF21088">
    <property type="entry name" value="MS_channel_1st"/>
    <property type="match status" value="1"/>
</dbReference>
<dbReference type="InterPro" id="IPR006685">
    <property type="entry name" value="MscS_channel_2nd"/>
</dbReference>
<evidence type="ECO:0000313" key="15">
    <source>
        <dbReference type="Proteomes" id="UP001595711"/>
    </source>
</evidence>
<evidence type="ECO:0000313" key="14">
    <source>
        <dbReference type="EMBL" id="MFC3674638.1"/>
    </source>
</evidence>
<proteinExistence type="inferred from homology"/>
<feature type="transmembrane region" description="Helical" evidence="8">
    <location>
        <begin position="534"/>
        <end position="553"/>
    </location>
</feature>
<keyword evidence="4 8" id="KW-0812">Transmembrane</keyword>
<dbReference type="EMBL" id="JBHRYJ010000001">
    <property type="protein sequence ID" value="MFC3674638.1"/>
    <property type="molecule type" value="Genomic_DNA"/>
</dbReference>
<evidence type="ECO:0000256" key="1">
    <source>
        <dbReference type="ARBA" id="ARBA00004651"/>
    </source>
</evidence>
<evidence type="ECO:0000256" key="6">
    <source>
        <dbReference type="ARBA" id="ARBA00023136"/>
    </source>
</evidence>
<feature type="domain" description="Mechanosensitive ion channel MscS C-terminal" evidence="11">
    <location>
        <begin position="650"/>
        <end position="737"/>
    </location>
</feature>
<accession>A0ABV7VEN1</accession>
<evidence type="ECO:0000259" key="12">
    <source>
        <dbReference type="Pfam" id="PF21088"/>
    </source>
</evidence>
<dbReference type="InterPro" id="IPR057485">
    <property type="entry name" value="YbiO-like_TM1"/>
</dbReference>
<name>A0ABV7VEN1_9PROT</name>
<dbReference type="SUPFAM" id="SSF82689">
    <property type="entry name" value="Mechanosensitive channel protein MscS (YggB), C-terminal domain"/>
    <property type="match status" value="1"/>
</dbReference>
<comment type="caution">
    <text evidence="14">The sequence shown here is derived from an EMBL/GenBank/DDBJ whole genome shotgun (WGS) entry which is preliminary data.</text>
</comment>
<dbReference type="InterPro" id="IPR049278">
    <property type="entry name" value="MS_channel_C"/>
</dbReference>
<feature type="domain" description="Mechanosensitive ion channel transmembrane helices 2/3" evidence="12">
    <location>
        <begin position="539"/>
        <end position="578"/>
    </location>
</feature>
<feature type="transmembrane region" description="Helical" evidence="8">
    <location>
        <begin position="158"/>
        <end position="178"/>
    </location>
</feature>
<dbReference type="InterPro" id="IPR045276">
    <property type="entry name" value="YbiO_bact"/>
</dbReference>
<comment type="similarity">
    <text evidence="2">Belongs to the MscS (TC 1.A.23) family.</text>
</comment>
<keyword evidence="6 8" id="KW-0472">Membrane</keyword>
<keyword evidence="15" id="KW-1185">Reference proteome</keyword>
<dbReference type="Pfam" id="PF00924">
    <property type="entry name" value="MS_channel_2nd"/>
    <property type="match status" value="1"/>
</dbReference>
<feature type="domain" description="Moderate conductance mechanosensitive channel YbiO-like transmembrane helix 1" evidence="13">
    <location>
        <begin position="398"/>
        <end position="474"/>
    </location>
</feature>
<evidence type="ECO:0000256" key="3">
    <source>
        <dbReference type="ARBA" id="ARBA00022475"/>
    </source>
</evidence>
<evidence type="ECO:0000256" key="7">
    <source>
        <dbReference type="SAM" id="MobiDB-lite"/>
    </source>
</evidence>
<evidence type="ECO:0000256" key="8">
    <source>
        <dbReference type="SAM" id="Phobius"/>
    </source>
</evidence>
<organism evidence="14 15">
    <name type="scientific">Ferrovibrio xuzhouensis</name>
    <dbReference type="NCBI Taxonomy" id="1576914"/>
    <lineage>
        <taxon>Bacteria</taxon>
        <taxon>Pseudomonadati</taxon>
        <taxon>Pseudomonadota</taxon>
        <taxon>Alphaproteobacteria</taxon>
        <taxon>Rhodospirillales</taxon>
        <taxon>Rhodospirillaceae</taxon>
        <taxon>Ferrovibrio</taxon>
    </lineage>
</organism>
<feature type="chain" id="PRO_5046949236" evidence="9">
    <location>
        <begin position="36"/>
        <end position="799"/>
    </location>
</feature>
<evidence type="ECO:0000256" key="4">
    <source>
        <dbReference type="ARBA" id="ARBA00022692"/>
    </source>
</evidence>
<feature type="signal peptide" evidence="9">
    <location>
        <begin position="1"/>
        <end position="35"/>
    </location>
</feature>
<dbReference type="Gene3D" id="1.10.287.1260">
    <property type="match status" value="2"/>
</dbReference>
<dbReference type="InterPro" id="IPR011014">
    <property type="entry name" value="MscS_channel_TM-2"/>
</dbReference>
<keyword evidence="3" id="KW-1003">Cell membrane</keyword>
<feature type="transmembrane region" description="Helical" evidence="8">
    <location>
        <begin position="279"/>
        <end position="303"/>
    </location>
</feature>
<feature type="compositionally biased region" description="Pro residues" evidence="7">
    <location>
        <begin position="771"/>
        <end position="780"/>
    </location>
</feature>
<feature type="transmembrane region" description="Helical" evidence="8">
    <location>
        <begin position="199"/>
        <end position="224"/>
    </location>
</feature>
<feature type="region of interest" description="Disordered" evidence="7">
    <location>
        <begin position="84"/>
        <end position="108"/>
    </location>
</feature>
<feature type="compositionally biased region" description="Acidic residues" evidence="7">
    <location>
        <begin position="788"/>
        <end position="799"/>
    </location>
</feature>
<feature type="transmembrane region" description="Helical" evidence="8">
    <location>
        <begin position="443"/>
        <end position="467"/>
    </location>
</feature>
<evidence type="ECO:0000259" key="10">
    <source>
        <dbReference type="Pfam" id="PF00924"/>
    </source>
</evidence>
<feature type="region of interest" description="Disordered" evidence="7">
    <location>
        <begin position="757"/>
        <end position="799"/>
    </location>
</feature>
<protein>
    <submittedName>
        <fullName evidence="14">Mechanosensitive ion channel domain-containing protein</fullName>
    </submittedName>
</protein>
<evidence type="ECO:0000259" key="11">
    <source>
        <dbReference type="Pfam" id="PF21082"/>
    </source>
</evidence>
<evidence type="ECO:0000256" key="9">
    <source>
        <dbReference type="SAM" id="SignalP"/>
    </source>
</evidence>
<feature type="transmembrane region" description="Helical" evidence="8">
    <location>
        <begin position="367"/>
        <end position="385"/>
    </location>
</feature>
<gene>
    <name evidence="14" type="ORF">ACFOOQ_03725</name>
</gene>